<reference evidence="1" key="1">
    <citation type="journal article" date="2020" name="Stud. Mycol.">
        <title>101 Dothideomycetes genomes: a test case for predicting lifestyles and emergence of pathogens.</title>
        <authorList>
            <person name="Haridas S."/>
            <person name="Albert R."/>
            <person name="Binder M."/>
            <person name="Bloem J."/>
            <person name="Labutti K."/>
            <person name="Salamov A."/>
            <person name="Andreopoulos B."/>
            <person name="Baker S."/>
            <person name="Barry K."/>
            <person name="Bills G."/>
            <person name="Bluhm B."/>
            <person name="Cannon C."/>
            <person name="Castanera R."/>
            <person name="Culley D."/>
            <person name="Daum C."/>
            <person name="Ezra D."/>
            <person name="Gonzalez J."/>
            <person name="Henrissat B."/>
            <person name="Kuo A."/>
            <person name="Liang C."/>
            <person name="Lipzen A."/>
            <person name="Lutzoni F."/>
            <person name="Magnuson J."/>
            <person name="Mondo S."/>
            <person name="Nolan M."/>
            <person name="Ohm R."/>
            <person name="Pangilinan J."/>
            <person name="Park H.-J."/>
            <person name="Ramirez L."/>
            <person name="Alfaro M."/>
            <person name="Sun H."/>
            <person name="Tritt A."/>
            <person name="Yoshinaga Y."/>
            <person name="Zwiers L.-H."/>
            <person name="Turgeon B."/>
            <person name="Goodwin S."/>
            <person name="Spatafora J."/>
            <person name="Crous P."/>
            <person name="Grigoriev I."/>
        </authorList>
    </citation>
    <scope>NUCLEOTIDE SEQUENCE</scope>
    <source>
        <strain evidence="1">CBS 379.55</strain>
    </source>
</reference>
<dbReference type="Proteomes" id="UP000800097">
    <property type="component" value="Unassembled WGS sequence"/>
</dbReference>
<dbReference type="RefSeq" id="XP_033654310.1">
    <property type="nucleotide sequence ID" value="XM_033799745.1"/>
</dbReference>
<proteinExistence type="predicted"/>
<accession>A0A6A6JJK9</accession>
<dbReference type="OrthoDB" id="5335493at2759"/>
<evidence type="ECO:0000313" key="1">
    <source>
        <dbReference type="EMBL" id="KAF2276771.1"/>
    </source>
</evidence>
<sequence>MYPPPEDYYPPRSHRYTLEDSPGYPGRKFDVVLGQIVATIQHLCIDNMVFAAANIRVWNLTNSPSIWPPTARVPVKFYVFKPCHEEFPIAVPVKIADLSAPITGDNLMVRVDGEWKPLTPWLLSLPDPDQILKDRPDSSIWAQRQWWKRNGKTFPLMKLPVEVRMNIYKHVLGGKIYLSTADSRHGGDQIVTLWSHDSWDGMPTPPHAGYYGPLPARSSNWWMDLDAFAPSRPSYSILWVSKEVHDEATGVVWSGTWKCFLSPSLFHDVLQARLPNRYTWLTRIELDFGFCQYFDFFGVTIFPSLSKTESEYEGLLLSMRYENLRDVRLRFRCADLDNPWYEFKVTHHSEDWFVDDENYSHMEYDLCQSTLVDCLMHFALPVLSKFPRVRLVGWIDPRVKEKWEYILSREYDPFRASIYDWQKEGRELVGLPAYRLPPCR</sequence>
<evidence type="ECO:0000313" key="2">
    <source>
        <dbReference type="Proteomes" id="UP000800097"/>
    </source>
</evidence>
<dbReference type="EMBL" id="ML986492">
    <property type="protein sequence ID" value="KAF2276771.1"/>
    <property type="molecule type" value="Genomic_DNA"/>
</dbReference>
<gene>
    <name evidence="1" type="ORF">EI97DRAFT_442141</name>
</gene>
<dbReference type="GeneID" id="54552920"/>
<dbReference type="PANTHER" id="PTHR38790">
    <property type="entry name" value="2EXR DOMAIN-CONTAINING PROTEIN-RELATED"/>
    <property type="match status" value="1"/>
</dbReference>
<organism evidence="1 2">
    <name type="scientific">Westerdykella ornata</name>
    <dbReference type="NCBI Taxonomy" id="318751"/>
    <lineage>
        <taxon>Eukaryota</taxon>
        <taxon>Fungi</taxon>
        <taxon>Dikarya</taxon>
        <taxon>Ascomycota</taxon>
        <taxon>Pezizomycotina</taxon>
        <taxon>Dothideomycetes</taxon>
        <taxon>Pleosporomycetidae</taxon>
        <taxon>Pleosporales</taxon>
        <taxon>Sporormiaceae</taxon>
        <taxon>Westerdykella</taxon>
    </lineage>
</organism>
<dbReference type="PANTHER" id="PTHR38790:SF9">
    <property type="entry name" value="F-BOX DOMAIN-CONTAINING PROTEIN"/>
    <property type="match status" value="1"/>
</dbReference>
<protein>
    <submittedName>
        <fullName evidence="1">Uncharacterized protein</fullName>
    </submittedName>
</protein>
<keyword evidence="2" id="KW-1185">Reference proteome</keyword>
<name>A0A6A6JJK9_WESOR</name>
<dbReference type="AlphaFoldDB" id="A0A6A6JJK9"/>